<dbReference type="AlphaFoldDB" id="A0A5E4Q0P8"/>
<dbReference type="Proteomes" id="UP000324832">
    <property type="component" value="Unassembled WGS sequence"/>
</dbReference>
<dbReference type="PANTHER" id="PTHR31665">
    <property type="entry name" value="FLYWCH FAMILY MEMBER 2-RELATED"/>
    <property type="match status" value="1"/>
</dbReference>
<feature type="domain" description="FLYWCH-type" evidence="4">
    <location>
        <begin position="549"/>
        <end position="606"/>
    </location>
</feature>
<feature type="domain" description="FLYWCH-type" evidence="4">
    <location>
        <begin position="496"/>
        <end position="542"/>
    </location>
</feature>
<dbReference type="InterPro" id="IPR040312">
    <property type="entry name" value="FWCH1/FWCH2"/>
</dbReference>
<feature type="domain" description="FLYWCH-type" evidence="4">
    <location>
        <begin position="662"/>
        <end position="718"/>
    </location>
</feature>
<keyword evidence="2" id="KW-0863">Zinc-finger</keyword>
<dbReference type="EMBL" id="FZQP02000837">
    <property type="protein sequence ID" value="VVC90623.1"/>
    <property type="molecule type" value="Genomic_DNA"/>
</dbReference>
<gene>
    <name evidence="5" type="ORF">LSINAPIS_LOCUS3492</name>
</gene>
<proteinExistence type="predicted"/>
<evidence type="ECO:0000256" key="1">
    <source>
        <dbReference type="ARBA" id="ARBA00022723"/>
    </source>
</evidence>
<feature type="domain" description="FLYWCH-type" evidence="4">
    <location>
        <begin position="185"/>
        <end position="243"/>
    </location>
</feature>
<evidence type="ECO:0000256" key="2">
    <source>
        <dbReference type="ARBA" id="ARBA00022771"/>
    </source>
</evidence>
<sequence>MELVEFVASRRGKRLLKFKGYTYYAKHIGIKTLWRCSTHHSYGCKAFVSTLGDEVLQFSEFHDHDLKYMEFVQSRRGNVLMKLKGYTYFRKQIGFRTRWKCSTHHSYGCKAYVTTVGVQFVRSRRGNVLLKLGGYTYFPKRRGLKTRWQCSTHHSLRCKAYVMTVGDDVIDACHVHDHSLIAVEFVTSRRGNKLLKINDYTYFASNVGHRVRWKCSTHHSLGCKAFVTTVGDNIVHAYDMHSHPIRISYKAIPTRSGKYLLMIDGFTFSQMRNTLNYYCSKKDSGCKARVKLTSDGKISLNQMSCLSTHTHPPPKYYRGALMIVLQGYKFLRQCGTGQKTRWWCGTHNNRGCRAVIHTIGSAVVKSDVHNVRTLPKQNSSRRIHVQHPLQKKCSKSPLALLHASTYQLFTVKVKRNDDVFFQIFINLIRFSFESLTIPLITKIFIVVHFMMSTLILIIEKRAVFHELFKFTPKNIIKFLSDNRIWKKENSHIEPAFMKSSYGGRLLVASGYKYSFHKRSGVKIRWRCATHHRRQCKAYAHSSLIGDEILKSLRGADMIAYKGYSFLKHRTSGAKVRWWCRRVQGGCKACIYTFDTIIVRINDDHNHQPEEKSANVFHVEDRRSGDETARLLVHQTFRVLLPCEVALCREPSQTVPRYRQFVIKTVRGRPVLLYNNYRYGMLKRSNETTWWRCVRHSLGCRSKVMMFDNDAVVTHEHNHQSYSKQYY</sequence>
<dbReference type="PANTHER" id="PTHR31665:SF0">
    <property type="entry name" value="FLYWCH FAMILY MEMBER 2"/>
    <property type="match status" value="1"/>
</dbReference>
<evidence type="ECO:0000313" key="6">
    <source>
        <dbReference type="Proteomes" id="UP000324832"/>
    </source>
</evidence>
<dbReference type="Gene3D" id="2.20.25.240">
    <property type="match status" value="9"/>
</dbReference>
<evidence type="ECO:0000259" key="4">
    <source>
        <dbReference type="Pfam" id="PF04500"/>
    </source>
</evidence>
<dbReference type="InterPro" id="IPR007588">
    <property type="entry name" value="Znf_FLYWCH"/>
</dbReference>
<name>A0A5E4Q0P8_9NEOP</name>
<dbReference type="GO" id="GO:0008270">
    <property type="term" value="F:zinc ion binding"/>
    <property type="evidence" value="ECO:0007669"/>
    <property type="project" value="UniProtKB-KW"/>
</dbReference>
<keyword evidence="3" id="KW-0862">Zinc</keyword>
<protein>
    <recommendedName>
        <fullName evidence="4">FLYWCH-type domain-containing protein</fullName>
    </recommendedName>
</protein>
<feature type="domain" description="FLYWCH-type" evidence="4">
    <location>
        <begin position="6"/>
        <end position="64"/>
    </location>
</feature>
<keyword evidence="1" id="KW-0479">Metal-binding</keyword>
<dbReference type="Pfam" id="PF04500">
    <property type="entry name" value="FLYWCH"/>
    <property type="match status" value="7"/>
</dbReference>
<feature type="domain" description="FLYWCH-type" evidence="4">
    <location>
        <begin position="120"/>
        <end position="178"/>
    </location>
</feature>
<keyword evidence="6" id="KW-1185">Reference proteome</keyword>
<evidence type="ECO:0000256" key="3">
    <source>
        <dbReference type="ARBA" id="ARBA00022833"/>
    </source>
</evidence>
<organism evidence="5 6">
    <name type="scientific">Leptidea sinapis</name>
    <dbReference type="NCBI Taxonomy" id="189913"/>
    <lineage>
        <taxon>Eukaryota</taxon>
        <taxon>Metazoa</taxon>
        <taxon>Ecdysozoa</taxon>
        <taxon>Arthropoda</taxon>
        <taxon>Hexapoda</taxon>
        <taxon>Insecta</taxon>
        <taxon>Pterygota</taxon>
        <taxon>Neoptera</taxon>
        <taxon>Endopterygota</taxon>
        <taxon>Lepidoptera</taxon>
        <taxon>Glossata</taxon>
        <taxon>Ditrysia</taxon>
        <taxon>Papilionoidea</taxon>
        <taxon>Pieridae</taxon>
        <taxon>Dismorphiinae</taxon>
        <taxon>Leptidea</taxon>
    </lineage>
</organism>
<feature type="domain" description="FLYWCH-type" evidence="4">
    <location>
        <begin position="71"/>
        <end position="116"/>
    </location>
</feature>
<accession>A0A5E4Q0P8</accession>
<evidence type="ECO:0000313" key="5">
    <source>
        <dbReference type="EMBL" id="VVC90623.1"/>
    </source>
</evidence>
<reference evidence="5 6" key="1">
    <citation type="submission" date="2017-07" db="EMBL/GenBank/DDBJ databases">
        <authorList>
            <person name="Talla V."/>
            <person name="Backstrom N."/>
        </authorList>
    </citation>
    <scope>NUCLEOTIDE SEQUENCE [LARGE SCALE GENOMIC DNA]</scope>
</reference>